<feature type="compositionally biased region" description="Polar residues" evidence="1">
    <location>
        <begin position="903"/>
        <end position="925"/>
    </location>
</feature>
<feature type="compositionally biased region" description="Basic and acidic residues" evidence="1">
    <location>
        <begin position="738"/>
        <end position="755"/>
    </location>
</feature>
<feature type="compositionally biased region" description="Polar residues" evidence="1">
    <location>
        <begin position="1043"/>
        <end position="1052"/>
    </location>
</feature>
<feature type="compositionally biased region" description="Basic and acidic residues" evidence="1">
    <location>
        <begin position="498"/>
        <end position="510"/>
    </location>
</feature>
<feature type="compositionally biased region" description="Basic and acidic residues" evidence="1">
    <location>
        <begin position="303"/>
        <end position="322"/>
    </location>
</feature>
<proteinExistence type="predicted"/>
<evidence type="ECO:0000313" key="3">
    <source>
        <dbReference type="Proteomes" id="UP000276133"/>
    </source>
</evidence>
<protein>
    <submittedName>
        <fullName evidence="2">Uncharacterized protein</fullName>
    </submittedName>
</protein>
<feature type="compositionally biased region" description="Basic residues" evidence="1">
    <location>
        <begin position="889"/>
        <end position="898"/>
    </location>
</feature>
<dbReference type="Proteomes" id="UP000276133">
    <property type="component" value="Unassembled WGS sequence"/>
</dbReference>
<sequence>MLDNIDDKKLEPKSIQTPTRLIDTHDPIDLHLAHELAHCLREHDTEKFIFIYDFKVPDTFDPSRVSSPLIKTQANRATKSNLTFFCQIDRLKENSRILSELHPTEFAKVCDDLKCDMDQNRIVKNEEYFRQKSAAASTDTIKFENEALAKQFLDDSDAATDAFNLPKLSGHGSSMCRDGFVTNLRYQTYKDNKRNETQLTSCYDEVYAVKSQSDDLDSDEKLSSSASSSISYRSTKHDHVIINMSNDDDDHQFGSFENKYKQQDDYLEALKNECKVGTSLKSGREDAARSHVAYQLMAQSQMDRSKLNRSDQMRGDFSKACDEESDSAPNLDSSQFLLSHVLSKLVEKNKPDKASPLQFNNYKFEEKCEGKIGNEGCRLACKSDHLDSHGSSMTNSSKHEDDDEEKDDEYEMDFDQYFPHKTERKNDQDQGLKKTIEELSTRHVAESKKSLGRNESTEMSKACAVKNAPPSAGFHQKYQNCAYFLNCPNPELQQNNKTTEEKSTPIDNKSKLAPNAKKSQKKASNNQNDSKKNSMYSKHWIEDVDSLLEFITSTSIKSEQKPNKSKKQNTETSNPSNNNNNNNNCNNINNKNLSKKNKKSESECKQKPISAEDSEITEPTQFDAVSIESPPTKINDSNILPQIEQPNIDIHQDLPETEFVTVIKGKKVKKEAKESKELFENSKSENLVSSQSASKKIKQNKSIEKHNFTPRRDSVEKKPSVKNIEAKSDPQTTSINQEPKEEKSTEILEKIETSETKSSSPVFQTSHTNHKESTLKKSASISSKKTPVVFLDEILMKKSSSFSLPLDIKFGLSTDEEQTVQAEELIDPKTNNSDTDQTILVKKKTKQKRNKSTRTASKRLDLIQNHHSSDSSLNPLTSCDETETSKNITLKKKKSLRKKQADTAPQSTVNSQETEQSSSGPSFQGYYTQPFANQYQPYIIYQIDPNTNLPVALIPVNAFNIAGQVNTDATSPLGSQYYTALDLNAYNYQLANYQYMQQFGQNYQANMVPMAYSVFVPPSGPTESQSQVNVQQESQAQIPVENASDNSRTNSRDYYQNGAIAQTNYNLPLNYMHNHYPGHHASYPSFSNLNNGYMHRSSSLSNRHSGPAGELNPSQCVQNENSNLLNKNVAGSNVKLKNPRHPNSAF</sequence>
<dbReference type="AlphaFoldDB" id="A0A3M7R315"/>
<feature type="compositionally biased region" description="Basic residues" evidence="1">
    <location>
        <begin position="841"/>
        <end position="852"/>
    </location>
</feature>
<feature type="region of interest" description="Disordered" evidence="1">
    <location>
        <begin position="557"/>
        <end position="634"/>
    </location>
</feature>
<dbReference type="OrthoDB" id="10652367at2759"/>
<feature type="region of interest" description="Disordered" evidence="1">
    <location>
        <begin position="675"/>
        <end position="780"/>
    </location>
</feature>
<feature type="compositionally biased region" description="Basic and acidic residues" evidence="1">
    <location>
        <begin position="701"/>
        <end position="728"/>
    </location>
</feature>
<feature type="compositionally biased region" description="Low complexity" evidence="1">
    <location>
        <begin position="573"/>
        <end position="592"/>
    </location>
</feature>
<feature type="region of interest" description="Disordered" evidence="1">
    <location>
        <begin position="1096"/>
        <end position="1116"/>
    </location>
</feature>
<feature type="region of interest" description="Disordered" evidence="1">
    <location>
        <begin position="823"/>
        <end position="925"/>
    </location>
</feature>
<comment type="caution">
    <text evidence="2">The sequence shown here is derived from an EMBL/GenBank/DDBJ whole genome shotgun (WGS) entry which is preliminary data.</text>
</comment>
<dbReference type="EMBL" id="REGN01004328">
    <property type="protein sequence ID" value="RNA17992.1"/>
    <property type="molecule type" value="Genomic_DNA"/>
</dbReference>
<feature type="region of interest" description="Disordered" evidence="1">
    <location>
        <begin position="1021"/>
        <end position="1052"/>
    </location>
</feature>
<evidence type="ECO:0000313" key="2">
    <source>
        <dbReference type="EMBL" id="RNA17992.1"/>
    </source>
</evidence>
<feature type="region of interest" description="Disordered" evidence="1">
    <location>
        <begin position="385"/>
        <end position="408"/>
    </location>
</feature>
<feature type="region of interest" description="Disordered" evidence="1">
    <location>
        <begin position="494"/>
        <end position="537"/>
    </location>
</feature>
<feature type="compositionally biased region" description="Low complexity" evidence="1">
    <location>
        <begin position="1023"/>
        <end position="1037"/>
    </location>
</feature>
<feature type="region of interest" description="Disordered" evidence="1">
    <location>
        <begin position="437"/>
        <end position="459"/>
    </location>
</feature>
<organism evidence="2 3">
    <name type="scientific">Brachionus plicatilis</name>
    <name type="common">Marine rotifer</name>
    <name type="synonym">Brachionus muelleri</name>
    <dbReference type="NCBI Taxonomy" id="10195"/>
    <lineage>
        <taxon>Eukaryota</taxon>
        <taxon>Metazoa</taxon>
        <taxon>Spiralia</taxon>
        <taxon>Gnathifera</taxon>
        <taxon>Rotifera</taxon>
        <taxon>Eurotatoria</taxon>
        <taxon>Monogononta</taxon>
        <taxon>Pseudotrocha</taxon>
        <taxon>Ploima</taxon>
        <taxon>Brachionidae</taxon>
        <taxon>Brachionus</taxon>
    </lineage>
</organism>
<feature type="compositionally biased region" description="Polar residues" evidence="1">
    <location>
        <begin position="829"/>
        <end position="838"/>
    </location>
</feature>
<feature type="compositionally biased region" description="Basic and acidic residues" evidence="1">
    <location>
        <begin position="437"/>
        <end position="449"/>
    </location>
</feature>
<keyword evidence="3" id="KW-1185">Reference proteome</keyword>
<feature type="compositionally biased region" description="Polar residues" evidence="1">
    <location>
        <begin position="870"/>
        <end position="879"/>
    </location>
</feature>
<name>A0A3M7R315_BRAPC</name>
<reference evidence="2 3" key="1">
    <citation type="journal article" date="2018" name="Sci. Rep.">
        <title>Genomic signatures of local adaptation to the degree of environmental predictability in rotifers.</title>
        <authorList>
            <person name="Franch-Gras L."/>
            <person name="Hahn C."/>
            <person name="Garcia-Roger E.M."/>
            <person name="Carmona M.J."/>
            <person name="Serra M."/>
            <person name="Gomez A."/>
        </authorList>
    </citation>
    <scope>NUCLEOTIDE SEQUENCE [LARGE SCALE GENOMIC DNA]</scope>
    <source>
        <strain evidence="2">HYR1</strain>
    </source>
</reference>
<gene>
    <name evidence="2" type="ORF">BpHYR1_012095</name>
</gene>
<evidence type="ECO:0000256" key="1">
    <source>
        <dbReference type="SAM" id="MobiDB-lite"/>
    </source>
</evidence>
<feature type="region of interest" description="Disordered" evidence="1">
    <location>
        <begin position="300"/>
        <end position="330"/>
    </location>
</feature>
<feature type="compositionally biased region" description="Polar residues" evidence="1">
    <location>
        <begin position="684"/>
        <end position="694"/>
    </location>
</feature>
<accession>A0A3M7R315</accession>